<dbReference type="Gene3D" id="1.20.140.150">
    <property type="match status" value="1"/>
</dbReference>
<evidence type="ECO:0000256" key="1">
    <source>
        <dbReference type="ARBA" id="ARBA00004141"/>
    </source>
</evidence>
<dbReference type="PANTHER" id="PTHR31548:SF5">
    <property type="entry name" value="CLARIN-2"/>
    <property type="match status" value="1"/>
</dbReference>
<evidence type="ECO:0000313" key="8">
    <source>
        <dbReference type="Proteomes" id="UP001591681"/>
    </source>
</evidence>
<dbReference type="AlphaFoldDB" id="A0ABD1KEK5"/>
<gene>
    <name evidence="7" type="ORF">ACEWY4_006648</name>
</gene>
<feature type="transmembrane region" description="Helical" evidence="6">
    <location>
        <begin position="97"/>
        <end position="123"/>
    </location>
</feature>
<feature type="transmembrane region" description="Helical" evidence="6">
    <location>
        <begin position="9"/>
        <end position="29"/>
    </location>
</feature>
<dbReference type="GO" id="GO:0016020">
    <property type="term" value="C:membrane"/>
    <property type="evidence" value="ECO:0007669"/>
    <property type="project" value="UniProtKB-SubCell"/>
</dbReference>
<feature type="transmembrane region" description="Helical" evidence="6">
    <location>
        <begin position="135"/>
        <end position="159"/>
    </location>
</feature>
<accession>A0ABD1KEK5</accession>
<dbReference type="PANTHER" id="PTHR31548">
    <property type="entry name" value="CLARIN"/>
    <property type="match status" value="1"/>
</dbReference>
<dbReference type="EMBL" id="JBHFQA010000006">
    <property type="protein sequence ID" value="KAL2097441.1"/>
    <property type="molecule type" value="Genomic_DNA"/>
</dbReference>
<evidence type="ECO:0000256" key="6">
    <source>
        <dbReference type="SAM" id="Phobius"/>
    </source>
</evidence>
<comment type="caution">
    <text evidence="7">The sequence shown here is derived from an EMBL/GenBank/DDBJ whole genome shotgun (WGS) entry which is preliminary data.</text>
</comment>
<evidence type="ECO:0000256" key="4">
    <source>
        <dbReference type="ARBA" id="ARBA00022989"/>
    </source>
</evidence>
<evidence type="ECO:0000256" key="5">
    <source>
        <dbReference type="ARBA" id="ARBA00023136"/>
    </source>
</evidence>
<reference evidence="7 8" key="1">
    <citation type="submission" date="2024-09" db="EMBL/GenBank/DDBJ databases">
        <title>A chromosome-level genome assembly of Gray's grenadier anchovy, Coilia grayii.</title>
        <authorList>
            <person name="Fu Z."/>
        </authorList>
    </citation>
    <scope>NUCLEOTIDE SEQUENCE [LARGE SCALE GENOMIC DNA]</scope>
    <source>
        <strain evidence="7">G4</strain>
        <tissue evidence="7">Muscle</tissue>
    </source>
</reference>
<keyword evidence="4 6" id="KW-1133">Transmembrane helix</keyword>
<comment type="subcellular location">
    <subcellularLocation>
        <location evidence="1">Membrane</location>
        <topology evidence="1">Multi-pass membrane protein</topology>
    </subcellularLocation>
</comment>
<proteinExistence type="inferred from homology"/>
<keyword evidence="5 6" id="KW-0472">Membrane</keyword>
<evidence type="ECO:0008006" key="9">
    <source>
        <dbReference type="Google" id="ProtNLM"/>
    </source>
</evidence>
<keyword evidence="3 6" id="KW-0812">Transmembrane</keyword>
<comment type="similarity">
    <text evidence="2">Belongs to the clarin family.</text>
</comment>
<feature type="transmembrane region" description="Helical" evidence="6">
    <location>
        <begin position="187"/>
        <end position="211"/>
    </location>
</feature>
<keyword evidence="8" id="KW-1185">Reference proteome</keyword>
<dbReference type="GO" id="GO:0007605">
    <property type="term" value="P:sensory perception of sound"/>
    <property type="evidence" value="ECO:0007669"/>
    <property type="project" value="UniProtKB-ARBA"/>
</dbReference>
<dbReference type="InterPro" id="IPR026748">
    <property type="entry name" value="Clarin"/>
</dbReference>
<evidence type="ECO:0000256" key="2">
    <source>
        <dbReference type="ARBA" id="ARBA00005787"/>
    </source>
</evidence>
<evidence type="ECO:0000256" key="3">
    <source>
        <dbReference type="ARBA" id="ARBA00022692"/>
    </source>
</evidence>
<dbReference type="Proteomes" id="UP001591681">
    <property type="component" value="Unassembled WGS sequence"/>
</dbReference>
<sequence length="233" mass="25648">MLSLWKKIVFSFGSILCITSAVVLVVALASESWLIGTIRCKTGVDLVNASATELVQFTGDIYFGLFQGGKTRKCGLGSRHSKIYIFPKLVKTLNEGLHAAVILFIFVAIGFAFVSLAFCIYNARKVPYQSIKGPFGLYFWNFIAGVFGALASLCFLASVCHHNLTERVANYKESFFQFVVVTEDFGWSFWLCVASAGLHGANILVVAMSYIHLPKIQTTKPEEPTATGDDLLY</sequence>
<protein>
    <recommendedName>
        <fullName evidence="9">Clarin 2</fullName>
    </recommendedName>
</protein>
<name>A0ABD1KEK5_9TELE</name>
<organism evidence="7 8">
    <name type="scientific">Coilia grayii</name>
    <name type="common">Gray's grenadier anchovy</name>
    <dbReference type="NCBI Taxonomy" id="363190"/>
    <lineage>
        <taxon>Eukaryota</taxon>
        <taxon>Metazoa</taxon>
        <taxon>Chordata</taxon>
        <taxon>Craniata</taxon>
        <taxon>Vertebrata</taxon>
        <taxon>Euteleostomi</taxon>
        <taxon>Actinopterygii</taxon>
        <taxon>Neopterygii</taxon>
        <taxon>Teleostei</taxon>
        <taxon>Clupei</taxon>
        <taxon>Clupeiformes</taxon>
        <taxon>Clupeoidei</taxon>
        <taxon>Engraulidae</taxon>
        <taxon>Coilinae</taxon>
        <taxon>Coilia</taxon>
    </lineage>
</organism>
<evidence type="ECO:0000313" key="7">
    <source>
        <dbReference type="EMBL" id="KAL2097441.1"/>
    </source>
</evidence>
<dbReference type="Pfam" id="PF25807">
    <property type="entry name" value="Clarin-2"/>
    <property type="match status" value="1"/>
</dbReference>